<reference evidence="14 15" key="1">
    <citation type="submission" date="2024-06" db="EMBL/GenBank/DDBJ databases">
        <title>Genomic Encyclopedia of Type Strains, Phase IV (KMG-IV): sequencing the most valuable type-strain genomes for metagenomic binning, comparative biology and taxonomic classification.</title>
        <authorList>
            <person name="Goeker M."/>
        </authorList>
    </citation>
    <scope>NUCLEOTIDE SEQUENCE [LARGE SCALE GENOMIC DNA]</scope>
    <source>
        <strain evidence="14 15">DSM 19261</strain>
    </source>
</reference>
<evidence type="ECO:0000313" key="15">
    <source>
        <dbReference type="Proteomes" id="UP001549200"/>
    </source>
</evidence>
<feature type="transmembrane region" description="Helical" evidence="13">
    <location>
        <begin position="391"/>
        <end position="413"/>
    </location>
</feature>
<evidence type="ECO:0000256" key="12">
    <source>
        <dbReference type="ARBA" id="ARBA00031636"/>
    </source>
</evidence>
<evidence type="ECO:0000256" key="8">
    <source>
        <dbReference type="ARBA" id="ARBA00022692"/>
    </source>
</evidence>
<keyword evidence="15" id="KW-1185">Reference proteome</keyword>
<evidence type="ECO:0000256" key="9">
    <source>
        <dbReference type="ARBA" id="ARBA00022989"/>
    </source>
</evidence>
<feature type="transmembrane region" description="Helical" evidence="13">
    <location>
        <begin position="61"/>
        <end position="81"/>
    </location>
</feature>
<dbReference type="CDD" id="cd13137">
    <property type="entry name" value="MATE_NorM_like"/>
    <property type="match status" value="1"/>
</dbReference>
<feature type="transmembrane region" description="Helical" evidence="13">
    <location>
        <begin position="353"/>
        <end position="379"/>
    </location>
</feature>
<dbReference type="PIRSF" id="PIRSF006603">
    <property type="entry name" value="DinF"/>
    <property type="match status" value="1"/>
</dbReference>
<feature type="transmembrane region" description="Helical" evidence="13">
    <location>
        <begin position="195"/>
        <end position="213"/>
    </location>
</feature>
<feature type="transmembrane region" description="Helical" evidence="13">
    <location>
        <begin position="93"/>
        <end position="115"/>
    </location>
</feature>
<feature type="transmembrane region" description="Helical" evidence="13">
    <location>
        <begin position="170"/>
        <end position="189"/>
    </location>
</feature>
<comment type="subcellular location">
    <subcellularLocation>
        <location evidence="2">Cell membrane</location>
        <topology evidence="2">Multi-pass membrane protein</topology>
    </subcellularLocation>
</comment>
<keyword evidence="8 13" id="KW-0812">Transmembrane</keyword>
<comment type="caution">
    <text evidence="14">The sequence shown here is derived from an EMBL/GenBank/DDBJ whole genome shotgun (WGS) entry which is preliminary data.</text>
</comment>
<evidence type="ECO:0000256" key="13">
    <source>
        <dbReference type="SAM" id="Phobius"/>
    </source>
</evidence>
<evidence type="ECO:0000256" key="11">
    <source>
        <dbReference type="ARBA" id="ARBA00023136"/>
    </source>
</evidence>
<dbReference type="PANTHER" id="PTHR43298">
    <property type="entry name" value="MULTIDRUG RESISTANCE PROTEIN NORM-RELATED"/>
    <property type="match status" value="1"/>
</dbReference>
<name>A0ABV2FW18_9FIRM</name>
<dbReference type="NCBIfam" id="TIGR00797">
    <property type="entry name" value="matE"/>
    <property type="match status" value="1"/>
</dbReference>
<gene>
    <name evidence="14" type="ORF">ABID13_001849</name>
</gene>
<evidence type="ECO:0000256" key="6">
    <source>
        <dbReference type="ARBA" id="ARBA00022449"/>
    </source>
</evidence>
<sequence length="449" mass="49165">MEKRNPGGYMFSNADLRKLIFPLIVEQILAVSVGMVDTMMVSSVGEAATSGVSLVDMINTLFINIFAAVATGGAVVSSQYLGQKRRDRACQSADQLLIITGMLSLGIMILCILFRKGFLSLIYQGVAEDVMRNARVYLVISALSYPFLSVYNSCAALFRSMGNSKISMQASIIMNVINVIGDSLFIFVFHWGVAGAALASLISRMTACFILLYRLRNRNLDLYIGTGFKINRRMMKQILNIGIPNGIENSIFQLGRVLVVGIIAMFGTTQIAANAIANNLDGMGVLPGQAMSLAIITVVGRLVGAGDFDQAEYYAKKMMKLTYVVSGLCCIAVILTMPLTLRLYGLSPEALRMGAILVLIHNGCAIFIWPCSFCLANVLRAANDVKFPMCISIMSMILFRIGFSFLLAVGLGLGAVGVWWAMIADWVVRSAFFGWRFFSGKWKRFYHAM</sequence>
<evidence type="ECO:0000256" key="4">
    <source>
        <dbReference type="ARBA" id="ARBA00020268"/>
    </source>
</evidence>
<dbReference type="InterPro" id="IPR002528">
    <property type="entry name" value="MATE_fam"/>
</dbReference>
<feature type="transmembrane region" description="Helical" evidence="13">
    <location>
        <begin position="135"/>
        <end position="158"/>
    </location>
</feature>
<keyword evidence="11 13" id="KW-0472">Membrane</keyword>
<evidence type="ECO:0000313" key="14">
    <source>
        <dbReference type="EMBL" id="MET3570222.1"/>
    </source>
</evidence>
<comment type="similarity">
    <text evidence="3">Belongs to the multi antimicrobial extrusion (MATE) (TC 2.A.66.1) family.</text>
</comment>
<dbReference type="PANTHER" id="PTHR43298:SF2">
    <property type="entry name" value="FMN_FAD EXPORTER YEEO-RELATED"/>
    <property type="match status" value="1"/>
</dbReference>
<evidence type="ECO:0000256" key="7">
    <source>
        <dbReference type="ARBA" id="ARBA00022475"/>
    </source>
</evidence>
<dbReference type="Pfam" id="PF01554">
    <property type="entry name" value="MatE"/>
    <property type="match status" value="2"/>
</dbReference>
<evidence type="ECO:0000256" key="10">
    <source>
        <dbReference type="ARBA" id="ARBA00023065"/>
    </source>
</evidence>
<feature type="transmembrane region" description="Helical" evidence="13">
    <location>
        <begin position="257"/>
        <end position="277"/>
    </location>
</feature>
<keyword evidence="10" id="KW-0406">Ion transport</keyword>
<organism evidence="14 15">
    <name type="scientific">Enterocloster citroniae</name>
    <dbReference type="NCBI Taxonomy" id="358743"/>
    <lineage>
        <taxon>Bacteria</taxon>
        <taxon>Bacillati</taxon>
        <taxon>Bacillota</taxon>
        <taxon>Clostridia</taxon>
        <taxon>Lachnospirales</taxon>
        <taxon>Lachnospiraceae</taxon>
        <taxon>Enterocloster</taxon>
    </lineage>
</organism>
<feature type="transmembrane region" description="Helical" evidence="13">
    <location>
        <begin position="289"/>
        <end position="309"/>
    </location>
</feature>
<evidence type="ECO:0000256" key="1">
    <source>
        <dbReference type="ARBA" id="ARBA00003408"/>
    </source>
</evidence>
<evidence type="ECO:0000256" key="3">
    <source>
        <dbReference type="ARBA" id="ARBA00010199"/>
    </source>
</evidence>
<keyword evidence="6" id="KW-0050">Antiport</keyword>
<comment type="function">
    <text evidence="1">Multidrug efflux pump.</text>
</comment>
<keyword evidence="5" id="KW-0813">Transport</keyword>
<feature type="transmembrane region" description="Helical" evidence="13">
    <location>
        <begin position="20"/>
        <end position="41"/>
    </location>
</feature>
<protein>
    <recommendedName>
        <fullName evidence="4">Probable multidrug resistance protein NorM</fullName>
    </recommendedName>
    <alternativeName>
        <fullName evidence="12">Multidrug-efflux transporter</fullName>
    </alternativeName>
</protein>
<dbReference type="Proteomes" id="UP001549200">
    <property type="component" value="Unassembled WGS sequence"/>
</dbReference>
<evidence type="ECO:0000256" key="2">
    <source>
        <dbReference type="ARBA" id="ARBA00004651"/>
    </source>
</evidence>
<keyword evidence="7" id="KW-1003">Cell membrane</keyword>
<evidence type="ECO:0000256" key="5">
    <source>
        <dbReference type="ARBA" id="ARBA00022448"/>
    </source>
</evidence>
<proteinExistence type="inferred from homology"/>
<feature type="transmembrane region" description="Helical" evidence="13">
    <location>
        <begin position="321"/>
        <end position="341"/>
    </location>
</feature>
<dbReference type="InterPro" id="IPR048279">
    <property type="entry name" value="MdtK-like"/>
</dbReference>
<dbReference type="EMBL" id="JBEPLZ010000005">
    <property type="protein sequence ID" value="MET3570222.1"/>
    <property type="molecule type" value="Genomic_DNA"/>
</dbReference>
<dbReference type="InterPro" id="IPR050222">
    <property type="entry name" value="MATE_MdtK"/>
</dbReference>
<accession>A0ABV2FW18</accession>
<keyword evidence="9 13" id="KW-1133">Transmembrane helix</keyword>